<keyword evidence="5 8" id="KW-0408">Iron</keyword>
<proteinExistence type="predicted"/>
<evidence type="ECO:0000256" key="3">
    <source>
        <dbReference type="ARBA" id="ARBA00022723"/>
    </source>
</evidence>
<dbReference type="GO" id="GO:0009055">
    <property type="term" value="F:electron transfer activity"/>
    <property type="evidence" value="ECO:0007669"/>
    <property type="project" value="UniProtKB-UniRule"/>
</dbReference>
<evidence type="ECO:0000256" key="2">
    <source>
        <dbReference type="ARBA" id="ARBA00022448"/>
    </source>
</evidence>
<keyword evidence="7" id="KW-0003">3Fe-4S</keyword>
<dbReference type="SUPFAM" id="SSF54862">
    <property type="entry name" value="4Fe-4S ferredoxins"/>
    <property type="match status" value="1"/>
</dbReference>
<dbReference type="Pfam" id="PF13459">
    <property type="entry name" value="Fer4_15"/>
    <property type="match status" value="1"/>
</dbReference>
<dbReference type="InterPro" id="IPR001080">
    <property type="entry name" value="3Fe4S_ferredoxin"/>
</dbReference>
<evidence type="ECO:0000256" key="5">
    <source>
        <dbReference type="ARBA" id="ARBA00023004"/>
    </source>
</evidence>
<sequence length="63" mass="6854">MRVEVDRDLCEANAVCAGIAPGVFELDDDDELLISRAEVSDDKVELVSQAIDACPRNALFKSD</sequence>
<dbReference type="AlphaFoldDB" id="A0A318LIE4"/>
<keyword evidence="3 8" id="KW-0479">Metal-binding</keyword>
<reference evidence="9 10" key="1">
    <citation type="submission" date="2016-07" db="EMBL/GenBank/DDBJ databases">
        <title>Draft genome sequence of Prauserella sp. YIM 121212, isolated from alkaline soil.</title>
        <authorList>
            <person name="Ruckert C."/>
            <person name="Albersmeier A."/>
            <person name="Jiang C.-L."/>
            <person name="Jiang Y."/>
            <person name="Kalinowski J."/>
            <person name="Schneider O."/>
            <person name="Winkler A."/>
            <person name="Zotchev S.B."/>
        </authorList>
    </citation>
    <scope>NUCLEOTIDE SEQUENCE [LARGE SCALE GENOMIC DNA]</scope>
    <source>
        <strain evidence="9 10">YIM 121212</strain>
    </source>
</reference>
<evidence type="ECO:0000256" key="6">
    <source>
        <dbReference type="ARBA" id="ARBA00023014"/>
    </source>
</evidence>
<organism evidence="9 10">
    <name type="scientific">Prauserella flavalba</name>
    <dbReference type="NCBI Taxonomy" id="1477506"/>
    <lineage>
        <taxon>Bacteria</taxon>
        <taxon>Bacillati</taxon>
        <taxon>Actinomycetota</taxon>
        <taxon>Actinomycetes</taxon>
        <taxon>Pseudonocardiales</taxon>
        <taxon>Pseudonocardiaceae</taxon>
        <taxon>Prauserella</taxon>
    </lineage>
</organism>
<dbReference type="PRINTS" id="PR00352">
    <property type="entry name" value="3FE4SFRDOXIN"/>
</dbReference>
<gene>
    <name evidence="9" type="ORF">BA062_23080</name>
</gene>
<dbReference type="InterPro" id="IPR051269">
    <property type="entry name" value="Fe-S_cluster_ET"/>
</dbReference>
<evidence type="ECO:0000313" key="10">
    <source>
        <dbReference type="Proteomes" id="UP000247892"/>
    </source>
</evidence>
<keyword evidence="6 8" id="KW-0411">Iron-sulfur</keyword>
<keyword evidence="4 8" id="KW-0249">Electron transport</keyword>
<dbReference type="RefSeq" id="WP_110340191.1">
    <property type="nucleotide sequence ID" value="NZ_JBHVKT010000005.1"/>
</dbReference>
<evidence type="ECO:0000256" key="7">
    <source>
        <dbReference type="ARBA" id="ARBA00023291"/>
    </source>
</evidence>
<dbReference type="PANTHER" id="PTHR36923:SF3">
    <property type="entry name" value="FERREDOXIN"/>
    <property type="match status" value="1"/>
</dbReference>
<dbReference type="PANTHER" id="PTHR36923">
    <property type="entry name" value="FERREDOXIN"/>
    <property type="match status" value="1"/>
</dbReference>
<evidence type="ECO:0000313" key="9">
    <source>
        <dbReference type="EMBL" id="PXY28730.1"/>
    </source>
</evidence>
<dbReference type="OrthoDB" id="3215002at2"/>
<accession>A0A318LIE4</accession>
<evidence type="ECO:0000256" key="1">
    <source>
        <dbReference type="ARBA" id="ARBA00001927"/>
    </source>
</evidence>
<dbReference type="Proteomes" id="UP000247892">
    <property type="component" value="Unassembled WGS sequence"/>
</dbReference>
<keyword evidence="10" id="KW-1185">Reference proteome</keyword>
<comment type="function">
    <text evidence="8">Ferredoxins are iron-sulfur proteins that transfer electrons in a wide variety of metabolic reactions.</text>
</comment>
<dbReference type="Gene3D" id="3.30.70.20">
    <property type="match status" value="1"/>
</dbReference>
<name>A0A318LIE4_9PSEU</name>
<keyword evidence="2 8" id="KW-0813">Transport</keyword>
<dbReference type="GO" id="GO:0005506">
    <property type="term" value="F:iron ion binding"/>
    <property type="evidence" value="ECO:0007669"/>
    <property type="project" value="UniProtKB-UniRule"/>
</dbReference>
<dbReference type="EMBL" id="MASU01000009">
    <property type="protein sequence ID" value="PXY28730.1"/>
    <property type="molecule type" value="Genomic_DNA"/>
</dbReference>
<dbReference type="GO" id="GO:0051538">
    <property type="term" value="F:3 iron, 4 sulfur cluster binding"/>
    <property type="evidence" value="ECO:0007669"/>
    <property type="project" value="UniProtKB-KW"/>
</dbReference>
<evidence type="ECO:0000256" key="8">
    <source>
        <dbReference type="RuleBase" id="RU368020"/>
    </source>
</evidence>
<comment type="cofactor">
    <cofactor evidence="1">
        <name>[3Fe-4S] cluster</name>
        <dbReference type="ChEBI" id="CHEBI:21137"/>
    </cofactor>
</comment>
<comment type="caution">
    <text evidence="9">The sequence shown here is derived from an EMBL/GenBank/DDBJ whole genome shotgun (WGS) entry which is preliminary data.</text>
</comment>
<evidence type="ECO:0000256" key="4">
    <source>
        <dbReference type="ARBA" id="ARBA00022982"/>
    </source>
</evidence>
<protein>
    <recommendedName>
        <fullName evidence="8">Ferredoxin</fullName>
    </recommendedName>
</protein>